<gene>
    <name evidence="7" type="ORF">SAMN05444398_11529</name>
</gene>
<evidence type="ECO:0000256" key="3">
    <source>
        <dbReference type="ARBA" id="ARBA00022692"/>
    </source>
</evidence>
<feature type="transmembrane region" description="Helical" evidence="6">
    <location>
        <begin position="257"/>
        <end position="281"/>
    </location>
</feature>
<feature type="transmembrane region" description="Helical" evidence="6">
    <location>
        <begin position="41"/>
        <end position="60"/>
    </location>
</feature>
<dbReference type="AlphaFoldDB" id="A0A1M7ICC2"/>
<feature type="transmembrane region" description="Helical" evidence="6">
    <location>
        <begin position="92"/>
        <end position="113"/>
    </location>
</feature>
<dbReference type="GO" id="GO:0005886">
    <property type="term" value="C:plasma membrane"/>
    <property type="evidence" value="ECO:0007669"/>
    <property type="project" value="UniProtKB-SubCell"/>
</dbReference>
<evidence type="ECO:0000256" key="6">
    <source>
        <dbReference type="SAM" id="Phobius"/>
    </source>
</evidence>
<keyword evidence="5 6" id="KW-0472">Membrane</keyword>
<feature type="transmembrane region" description="Helical" evidence="6">
    <location>
        <begin position="293"/>
        <end position="317"/>
    </location>
</feature>
<sequence>MTTKTHSTKAKASMKSPLTFLWVIGVLAVIAVPFTTPSIQLLFNFAMAKGLAVLGVTVLLRAGQVSFGHALYFGIAAYAGAFLMASMPAADFFVVLIVGVAGAVLAGLFVGLFVVRYRGIFFGMLNLAFSMIFWSILEKFYHYTGGADGIRFARPTVLGQVLTHGQFEMMLYYSVVVLMVVLGWFTQRWFASPIGQLFQTIKTNETRLEYLGISPRRALLSGYLLSAALCGVGGVMMGMAQGVVTPEYVWWVRSAEMVFIAVLGGAGSVHGAFLGALIYEVVRTYASVYAGDIWQMILGGFLLIIILFAPGGLIGILESLFRRGSGKEGARK</sequence>
<reference evidence="7 8" key="1">
    <citation type="submission" date="2016-11" db="EMBL/GenBank/DDBJ databases">
        <authorList>
            <person name="Jaros S."/>
            <person name="Januszkiewicz K."/>
            <person name="Wedrychowicz H."/>
        </authorList>
    </citation>
    <scope>NUCLEOTIDE SEQUENCE [LARGE SCALE GENOMIC DNA]</scope>
    <source>
        <strain evidence="7 8">DSM 29589</strain>
    </source>
</reference>
<keyword evidence="4 6" id="KW-1133">Transmembrane helix</keyword>
<protein>
    <submittedName>
        <fullName evidence="7">Amino acid/amide ABC transporter membrane protein 2, HAAT family</fullName>
    </submittedName>
</protein>
<proteinExistence type="predicted"/>
<dbReference type="InterPro" id="IPR043428">
    <property type="entry name" value="LivM-like"/>
</dbReference>
<feature type="transmembrane region" description="Helical" evidence="6">
    <location>
        <begin position="170"/>
        <end position="191"/>
    </location>
</feature>
<comment type="subcellular location">
    <subcellularLocation>
        <location evidence="1">Cell membrane</location>
        <topology evidence="1">Multi-pass membrane protein</topology>
    </subcellularLocation>
</comment>
<dbReference type="Pfam" id="PF02653">
    <property type="entry name" value="BPD_transp_2"/>
    <property type="match status" value="1"/>
</dbReference>
<dbReference type="Proteomes" id="UP000183974">
    <property type="component" value="Unassembled WGS sequence"/>
</dbReference>
<dbReference type="PANTHER" id="PTHR30482">
    <property type="entry name" value="HIGH-AFFINITY BRANCHED-CHAIN AMINO ACID TRANSPORT SYSTEM PERMEASE"/>
    <property type="match status" value="1"/>
</dbReference>
<feature type="transmembrane region" description="Helical" evidence="6">
    <location>
        <begin position="120"/>
        <end position="137"/>
    </location>
</feature>
<evidence type="ECO:0000256" key="2">
    <source>
        <dbReference type="ARBA" id="ARBA00022475"/>
    </source>
</evidence>
<keyword evidence="2" id="KW-1003">Cell membrane</keyword>
<feature type="transmembrane region" description="Helical" evidence="6">
    <location>
        <begin position="218"/>
        <end position="237"/>
    </location>
</feature>
<dbReference type="CDD" id="cd06581">
    <property type="entry name" value="TM_PBP1_LivM_like"/>
    <property type="match status" value="1"/>
</dbReference>
<evidence type="ECO:0000313" key="8">
    <source>
        <dbReference type="Proteomes" id="UP000183974"/>
    </source>
</evidence>
<evidence type="ECO:0000256" key="5">
    <source>
        <dbReference type="ARBA" id="ARBA00023136"/>
    </source>
</evidence>
<feature type="transmembrane region" description="Helical" evidence="6">
    <location>
        <begin position="67"/>
        <end position="86"/>
    </location>
</feature>
<accession>A0A1M7ICC2</accession>
<evidence type="ECO:0000256" key="1">
    <source>
        <dbReference type="ARBA" id="ARBA00004651"/>
    </source>
</evidence>
<name>A0A1M7ICC2_9RHOB</name>
<evidence type="ECO:0000256" key="4">
    <source>
        <dbReference type="ARBA" id="ARBA00022989"/>
    </source>
</evidence>
<dbReference type="PANTHER" id="PTHR30482:SF17">
    <property type="entry name" value="ABC TRANSPORTER ATP-BINDING PROTEIN"/>
    <property type="match status" value="1"/>
</dbReference>
<dbReference type="GO" id="GO:0015658">
    <property type="term" value="F:branched-chain amino acid transmembrane transporter activity"/>
    <property type="evidence" value="ECO:0007669"/>
    <property type="project" value="InterPro"/>
</dbReference>
<dbReference type="InterPro" id="IPR001851">
    <property type="entry name" value="ABC_transp_permease"/>
</dbReference>
<organism evidence="7 8">
    <name type="scientific">Roseovarius pacificus</name>
    <dbReference type="NCBI Taxonomy" id="337701"/>
    <lineage>
        <taxon>Bacteria</taxon>
        <taxon>Pseudomonadati</taxon>
        <taxon>Pseudomonadota</taxon>
        <taxon>Alphaproteobacteria</taxon>
        <taxon>Rhodobacterales</taxon>
        <taxon>Roseobacteraceae</taxon>
        <taxon>Roseovarius</taxon>
    </lineage>
</organism>
<keyword evidence="8" id="KW-1185">Reference proteome</keyword>
<dbReference type="OrthoDB" id="9804361at2"/>
<evidence type="ECO:0000313" key="7">
    <source>
        <dbReference type="EMBL" id="SHM38325.1"/>
    </source>
</evidence>
<dbReference type="STRING" id="337701.SAMN05444398_11529"/>
<dbReference type="EMBL" id="FRBR01000015">
    <property type="protein sequence ID" value="SHM38325.1"/>
    <property type="molecule type" value="Genomic_DNA"/>
</dbReference>
<keyword evidence="3 6" id="KW-0812">Transmembrane</keyword>